<evidence type="ECO:0000313" key="2">
    <source>
        <dbReference type="EMBL" id="BDG59233.1"/>
    </source>
</evidence>
<proteinExistence type="predicted"/>
<accession>A0AA35CIZ6</accession>
<dbReference type="RefSeq" id="WP_264843352.1">
    <property type="nucleotide sequence ID" value="NZ_AP025628.1"/>
</dbReference>
<dbReference type="AlphaFoldDB" id="A0AA35CIZ6"/>
<dbReference type="Proteomes" id="UP001163687">
    <property type="component" value="Chromosome"/>
</dbReference>
<feature type="compositionally biased region" description="Basic and acidic residues" evidence="1">
    <location>
        <begin position="1"/>
        <end position="11"/>
    </location>
</feature>
<reference evidence="2" key="1">
    <citation type="submission" date="2022-03" db="EMBL/GenBank/DDBJ databases">
        <title>Complete genome sequence of Caldinitratiruptor microaerophilus.</title>
        <authorList>
            <person name="Mukaiyama R."/>
            <person name="Nishiyama T."/>
            <person name="Ueda K."/>
        </authorList>
    </citation>
    <scope>NUCLEOTIDE SEQUENCE</scope>
    <source>
        <strain evidence="2">JCM 16183</strain>
    </source>
</reference>
<keyword evidence="3" id="KW-1185">Reference proteome</keyword>
<evidence type="ECO:0000256" key="1">
    <source>
        <dbReference type="SAM" id="MobiDB-lite"/>
    </source>
</evidence>
<sequence>MSETRGEDPGRARNAPNKRAKPSRLDQFAGDMPRTQEEAMLRTLDFRVSSTNPARRQGEDLHEPARSDVTYRHDEP</sequence>
<dbReference type="EMBL" id="AP025628">
    <property type="protein sequence ID" value="BDG59233.1"/>
    <property type="molecule type" value="Genomic_DNA"/>
</dbReference>
<feature type="compositionally biased region" description="Basic and acidic residues" evidence="1">
    <location>
        <begin position="56"/>
        <end position="76"/>
    </location>
</feature>
<organism evidence="2 3">
    <name type="scientific">Caldinitratiruptor microaerophilus</name>
    <dbReference type="NCBI Taxonomy" id="671077"/>
    <lineage>
        <taxon>Bacteria</taxon>
        <taxon>Bacillati</taxon>
        <taxon>Bacillota</taxon>
        <taxon>Clostridia</taxon>
        <taxon>Eubacteriales</taxon>
        <taxon>Symbiobacteriaceae</taxon>
        <taxon>Caldinitratiruptor</taxon>
    </lineage>
</organism>
<protein>
    <submittedName>
        <fullName evidence="2">Uncharacterized protein</fullName>
    </submittedName>
</protein>
<gene>
    <name evidence="2" type="ORF">caldi_03230</name>
</gene>
<name>A0AA35CIZ6_9FIRM</name>
<dbReference type="KEGG" id="cmic:caldi_03230"/>
<feature type="region of interest" description="Disordered" evidence="1">
    <location>
        <begin position="1"/>
        <end position="76"/>
    </location>
</feature>
<evidence type="ECO:0000313" key="3">
    <source>
        <dbReference type="Proteomes" id="UP001163687"/>
    </source>
</evidence>